<sequence>MVEEYATQRRQIKEASVFSVAHDLSPKNNVPTDRACPSMSPRGAPTPLRPVHQTDGQERRCVTPRSESFVPGNHCQIRQEMHWHTRTAFQLGVWGTEATGSTSCGSMVQHLGYPDQWEK</sequence>
<evidence type="ECO:0000256" key="1">
    <source>
        <dbReference type="SAM" id="MobiDB-lite"/>
    </source>
</evidence>
<dbReference type="AlphaFoldDB" id="A0AAV4B025"/>
<keyword evidence="3" id="KW-1185">Reference proteome</keyword>
<reference evidence="2 3" key="1">
    <citation type="journal article" date="2021" name="Elife">
        <title>Chloroplast acquisition without the gene transfer in kleptoplastic sea slugs, Plakobranchus ocellatus.</title>
        <authorList>
            <person name="Maeda T."/>
            <person name="Takahashi S."/>
            <person name="Yoshida T."/>
            <person name="Shimamura S."/>
            <person name="Takaki Y."/>
            <person name="Nagai Y."/>
            <person name="Toyoda A."/>
            <person name="Suzuki Y."/>
            <person name="Arimoto A."/>
            <person name="Ishii H."/>
            <person name="Satoh N."/>
            <person name="Nishiyama T."/>
            <person name="Hasebe M."/>
            <person name="Maruyama T."/>
            <person name="Minagawa J."/>
            <person name="Obokata J."/>
            <person name="Shigenobu S."/>
        </authorList>
    </citation>
    <scope>NUCLEOTIDE SEQUENCE [LARGE SCALE GENOMIC DNA]</scope>
</reference>
<accession>A0AAV4B025</accession>
<feature type="region of interest" description="Disordered" evidence="1">
    <location>
        <begin position="23"/>
        <end position="69"/>
    </location>
</feature>
<name>A0AAV4B025_9GAST</name>
<organism evidence="2 3">
    <name type="scientific">Plakobranchus ocellatus</name>
    <dbReference type="NCBI Taxonomy" id="259542"/>
    <lineage>
        <taxon>Eukaryota</taxon>
        <taxon>Metazoa</taxon>
        <taxon>Spiralia</taxon>
        <taxon>Lophotrochozoa</taxon>
        <taxon>Mollusca</taxon>
        <taxon>Gastropoda</taxon>
        <taxon>Heterobranchia</taxon>
        <taxon>Euthyneura</taxon>
        <taxon>Panpulmonata</taxon>
        <taxon>Sacoglossa</taxon>
        <taxon>Placobranchoidea</taxon>
        <taxon>Plakobranchidae</taxon>
        <taxon>Plakobranchus</taxon>
    </lineage>
</organism>
<protein>
    <submittedName>
        <fullName evidence="2">Uncharacterized protein</fullName>
    </submittedName>
</protein>
<evidence type="ECO:0000313" key="2">
    <source>
        <dbReference type="EMBL" id="GFO12890.1"/>
    </source>
</evidence>
<dbReference type="EMBL" id="BLXT01004470">
    <property type="protein sequence ID" value="GFO12890.1"/>
    <property type="molecule type" value="Genomic_DNA"/>
</dbReference>
<evidence type="ECO:0000313" key="3">
    <source>
        <dbReference type="Proteomes" id="UP000735302"/>
    </source>
</evidence>
<comment type="caution">
    <text evidence="2">The sequence shown here is derived from an EMBL/GenBank/DDBJ whole genome shotgun (WGS) entry which is preliminary data.</text>
</comment>
<dbReference type="Proteomes" id="UP000735302">
    <property type="component" value="Unassembled WGS sequence"/>
</dbReference>
<gene>
    <name evidence="2" type="ORF">PoB_003939500</name>
</gene>
<proteinExistence type="predicted"/>